<dbReference type="Pfam" id="PF05598">
    <property type="entry name" value="DUF772"/>
    <property type="match status" value="1"/>
</dbReference>
<dbReference type="PANTHER" id="PTHR35604">
    <property type="entry name" value="TRANSPOSASE INSH FOR INSERTION SEQUENCE ELEMENT IS5A-RELATED"/>
    <property type="match status" value="1"/>
</dbReference>
<evidence type="ECO:0000313" key="3">
    <source>
        <dbReference type="Proteomes" id="UP000182715"/>
    </source>
</evidence>
<dbReference type="InterPro" id="IPR008490">
    <property type="entry name" value="Transposase_InsH_N"/>
</dbReference>
<evidence type="ECO:0000313" key="2">
    <source>
        <dbReference type="EMBL" id="CRY99589.1"/>
    </source>
</evidence>
<dbReference type="EMBL" id="CVTF01000079">
    <property type="protein sequence ID" value="CRY99589.1"/>
    <property type="molecule type" value="Genomic_DNA"/>
</dbReference>
<protein>
    <submittedName>
        <fullName evidence="2">Mobile element protein</fullName>
    </submittedName>
</protein>
<feature type="domain" description="Transposase InsH N-terminal" evidence="1">
    <location>
        <begin position="1"/>
        <end position="43"/>
    </location>
</feature>
<name>A0A0H5QC93_NEIMI</name>
<reference evidence="2 3" key="1">
    <citation type="submission" date="2014-11" db="EMBL/GenBank/DDBJ databases">
        <authorList>
            <person name="Diene M.Seydina."/>
        </authorList>
    </citation>
    <scope>NUCLEOTIDE SEQUENCE [LARGE SCALE GENOMIC DNA]</scope>
    <source>
        <strain evidence="2 3">Neisseria meningitidis CHUV</strain>
    </source>
</reference>
<dbReference type="PANTHER" id="PTHR35604:SF2">
    <property type="entry name" value="TRANSPOSASE INSH FOR INSERTION SEQUENCE ELEMENT IS5A-RELATED"/>
    <property type="match status" value="1"/>
</dbReference>
<dbReference type="Proteomes" id="UP000182715">
    <property type="component" value="Unassembled WGS sequence"/>
</dbReference>
<organism evidence="2 3">
    <name type="scientific">Neisseria meningitidis serogroup B</name>
    <dbReference type="NCBI Taxonomy" id="491"/>
    <lineage>
        <taxon>Bacteria</taxon>
        <taxon>Pseudomonadati</taxon>
        <taxon>Pseudomonadota</taxon>
        <taxon>Betaproteobacteria</taxon>
        <taxon>Neisseriales</taxon>
        <taxon>Neisseriaceae</taxon>
        <taxon>Neisseria</taxon>
    </lineage>
</organism>
<evidence type="ECO:0000259" key="1">
    <source>
        <dbReference type="Pfam" id="PF05598"/>
    </source>
</evidence>
<accession>A0A0H5QC93</accession>
<proteinExistence type="predicted"/>
<sequence length="73" mass="8507">MFKAVLLGQWHSLSDPELEHSLITRIDFNLFCRFDELSIPDYSHQPYSGLSEKDAYAVMTGYRPVKRVRPYAV</sequence>
<dbReference type="AlphaFoldDB" id="A0A0H5QC93"/>